<evidence type="ECO:0000313" key="10">
    <source>
        <dbReference type="EMBL" id="EDN56711.1"/>
    </source>
</evidence>
<dbReference type="EC" id="1.1.1.38" evidence="6"/>
<dbReference type="Proteomes" id="UP000242664">
    <property type="component" value="Unassembled WGS sequence"/>
</dbReference>
<feature type="binding site" evidence="6">
    <location>
        <position position="165"/>
    </location>
    <ligand>
        <name>NAD(+)</name>
        <dbReference type="ChEBI" id="CHEBI:57540"/>
    </ligand>
</feature>
<dbReference type="InterPro" id="IPR012301">
    <property type="entry name" value="Malic_N_dom"/>
</dbReference>
<evidence type="ECO:0000256" key="6">
    <source>
        <dbReference type="HAMAP-Rule" id="MF_01619"/>
    </source>
</evidence>
<dbReference type="Pfam" id="PF00390">
    <property type="entry name" value="malic"/>
    <property type="match status" value="1"/>
</dbReference>
<dbReference type="InterPro" id="IPR001891">
    <property type="entry name" value="Malic_OxRdtase"/>
</dbReference>
<protein>
    <recommendedName>
        <fullName evidence="6">NAD-dependent malic enzyme</fullName>
        <shortName evidence="6">NAD-ME</shortName>
        <ecNumber evidence="6">1.1.1.38</ecNumber>
    </recommendedName>
</protein>
<dbReference type="InterPro" id="IPR012302">
    <property type="entry name" value="Malic_NAD-bd"/>
</dbReference>
<feature type="domain" description="Malic enzyme NAD-binding" evidence="8">
    <location>
        <begin position="279"/>
        <end position="539"/>
    </location>
</feature>
<dbReference type="PANTHER" id="PTHR23406:SF34">
    <property type="entry name" value="NAD-DEPENDENT MALIC ENZYME, MITOCHONDRIAL"/>
    <property type="match status" value="1"/>
</dbReference>
<keyword evidence="3 6" id="KW-0479">Metal-binding</keyword>
<evidence type="ECO:0000256" key="2">
    <source>
        <dbReference type="ARBA" id="ARBA00008785"/>
    </source>
</evidence>
<feature type="domain" description="Malic enzyme N-terminal" evidence="9">
    <location>
        <begin position="89"/>
        <end position="269"/>
    </location>
</feature>
<dbReference type="InterPro" id="IPR015884">
    <property type="entry name" value="Malic_enzyme_CS"/>
</dbReference>
<comment type="subunit">
    <text evidence="6">Homotetramer.</text>
</comment>
<gene>
    <name evidence="6" type="primary">maeA</name>
    <name evidence="10" type="ORF">VEx25_0842</name>
</gene>
<comment type="catalytic activity">
    <reaction evidence="6">
        <text>oxaloacetate + H(+) = pyruvate + CO2</text>
        <dbReference type="Rhea" id="RHEA:15641"/>
        <dbReference type="ChEBI" id="CHEBI:15361"/>
        <dbReference type="ChEBI" id="CHEBI:15378"/>
        <dbReference type="ChEBI" id="CHEBI:16452"/>
        <dbReference type="ChEBI" id="CHEBI:16526"/>
        <dbReference type="EC" id="1.1.1.38"/>
    </reaction>
</comment>
<dbReference type="Gene3D" id="3.40.50.10380">
    <property type="entry name" value="Malic enzyme, N-terminal domain"/>
    <property type="match status" value="1"/>
</dbReference>
<dbReference type="Pfam" id="PF03949">
    <property type="entry name" value="Malic_M"/>
    <property type="match status" value="1"/>
</dbReference>
<dbReference type="InterPro" id="IPR036291">
    <property type="entry name" value="NAD(P)-bd_dom_sf"/>
</dbReference>
<evidence type="ECO:0000259" key="9">
    <source>
        <dbReference type="SMART" id="SM01274"/>
    </source>
</evidence>
<dbReference type="InterPro" id="IPR046346">
    <property type="entry name" value="Aminoacid_DH-like_N_sf"/>
</dbReference>
<feature type="binding site" evidence="6">
    <location>
        <position position="254"/>
    </location>
    <ligand>
        <name>a divalent metal cation</name>
        <dbReference type="ChEBI" id="CHEBI:60240"/>
    </ligand>
</feature>
<evidence type="ECO:0000256" key="1">
    <source>
        <dbReference type="ARBA" id="ARBA00001936"/>
    </source>
</evidence>
<comment type="similarity">
    <text evidence="2 6 7">Belongs to the malic enzymes family.</text>
</comment>
<dbReference type="SMART" id="SM00919">
    <property type="entry name" value="Malic_M"/>
    <property type="match status" value="1"/>
</dbReference>
<keyword evidence="5 6" id="KW-0520">NAD</keyword>
<dbReference type="SUPFAM" id="SSF51735">
    <property type="entry name" value="NAD(P)-binding Rossmann-fold domains"/>
    <property type="match status" value="1"/>
</dbReference>
<feature type="site" description="Important for activity" evidence="6">
    <location>
        <position position="278"/>
    </location>
</feature>
<feature type="binding site" evidence="6">
    <location>
        <position position="426"/>
    </location>
    <ligand>
        <name>NAD(+)</name>
        <dbReference type="ChEBI" id="CHEBI:57540"/>
    </ligand>
</feature>
<feature type="active site" description="Proton acceptor" evidence="6">
    <location>
        <position position="183"/>
    </location>
</feature>
<dbReference type="Gene3D" id="3.40.50.720">
    <property type="entry name" value="NAD(P)-binding Rossmann-like Domain"/>
    <property type="match status" value="1"/>
</dbReference>
<keyword evidence="11" id="KW-1185">Reference proteome</keyword>
<dbReference type="SMART" id="SM01274">
    <property type="entry name" value="malic"/>
    <property type="match status" value="1"/>
</dbReference>
<dbReference type="HAMAP" id="MF_01619">
    <property type="entry name" value="NAD_malic_enz"/>
    <property type="match status" value="1"/>
</dbReference>
<comment type="catalytic activity">
    <reaction evidence="6">
        <text>(S)-malate + NAD(+) = pyruvate + CO2 + NADH</text>
        <dbReference type="Rhea" id="RHEA:12653"/>
        <dbReference type="ChEBI" id="CHEBI:15361"/>
        <dbReference type="ChEBI" id="CHEBI:15589"/>
        <dbReference type="ChEBI" id="CHEBI:16526"/>
        <dbReference type="ChEBI" id="CHEBI:57540"/>
        <dbReference type="ChEBI" id="CHEBI:57945"/>
        <dbReference type="EC" id="1.1.1.38"/>
    </reaction>
</comment>
<feature type="binding site" evidence="6">
    <location>
        <position position="255"/>
    </location>
    <ligand>
        <name>a divalent metal cation</name>
        <dbReference type="ChEBI" id="CHEBI:60240"/>
    </ligand>
</feature>
<evidence type="ECO:0000256" key="7">
    <source>
        <dbReference type="RuleBase" id="RU003427"/>
    </source>
</evidence>
<dbReference type="EMBL" id="DS267828">
    <property type="protein sequence ID" value="EDN56711.1"/>
    <property type="molecule type" value="Genomic_DNA"/>
</dbReference>
<evidence type="ECO:0000256" key="5">
    <source>
        <dbReference type="ARBA" id="ARBA00023027"/>
    </source>
</evidence>
<dbReference type="CDD" id="cd05312">
    <property type="entry name" value="NAD_bind_1_malic_enz"/>
    <property type="match status" value="1"/>
</dbReference>
<accession>A0ABM9WTG4</accession>
<dbReference type="PRINTS" id="PR00072">
    <property type="entry name" value="MALOXRDTASE"/>
</dbReference>
<keyword evidence="4 6" id="KW-0560">Oxidoreductase</keyword>
<feature type="binding site" evidence="6">
    <location>
        <position position="278"/>
    </location>
    <ligand>
        <name>NAD(+)</name>
        <dbReference type="ChEBI" id="CHEBI:57540"/>
    </ligand>
</feature>
<evidence type="ECO:0000256" key="4">
    <source>
        <dbReference type="ARBA" id="ARBA00023002"/>
    </source>
</evidence>
<sequence length="573" mass="63665">MRILQPYIRHPMNNDKRPLYIPYAGPALLATPLLNKGSAFSAEERSSFNLEGLLPESTETIQEQVERAYQQYKSFESDMDKHIYLRNIQDTNETLYYRLVQNHISEMMPIIYTPTVGAACENFSNIYRRGRGLFISYPNRDRIDDLLNNAANHNVKVIVVTDGERILGLGDQGIGGMGIPIGKLSLYTACGGISPAYTLPIVLDVGTNNPQRLADPMYMGWRHPRITGAEYDAFVEEFIQAVQRRWPDALIQFEDFAQKNAMPLLERYKDRVCCFNDDIQGTAAVTVGSLLAACKAAGTQLSKQRITFLGAGSAGCGIAEAIIAQMVSEGISDEQARSQVYMVDRWGLLQEGMPNLLDFQQRLVQKHTNTKEWENEGNGFSLLDVMRNAKPTVLIGVSGAPGLFSQEVIEEMHKHCKRPIVFPLSNPTSRVEATPNDIIRWTNGEALVATGSPFEPVVHEGRTYPIAQCNNSYIFPGIGLGVLAVNAKRVTDEMLMESSRALATCSPLAINGRGALLPPLEEIHSVSKKIAFAVGKKAIEQGVALEITDEALNVAIEQSFWQPVYRRYKRTAF</sequence>
<evidence type="ECO:0000313" key="11">
    <source>
        <dbReference type="Proteomes" id="UP000242664"/>
    </source>
</evidence>
<reference evidence="11" key="1">
    <citation type="submission" date="2006-10" db="EMBL/GenBank/DDBJ databases">
        <authorList>
            <person name="Heidelberg J."/>
            <person name="Sebastian Y."/>
        </authorList>
    </citation>
    <scope>NUCLEOTIDE SEQUENCE [LARGE SCALE GENOMIC DNA]</scope>
    <source>
        <strain evidence="11">EX25</strain>
    </source>
</reference>
<evidence type="ECO:0000256" key="3">
    <source>
        <dbReference type="ARBA" id="ARBA00022723"/>
    </source>
</evidence>
<comment type="cofactor">
    <cofactor evidence="6">
        <name>Mg(2+)</name>
        <dbReference type="ChEBI" id="CHEBI:18420"/>
    </cofactor>
    <cofactor evidence="6">
        <name>Mn(2+)</name>
        <dbReference type="ChEBI" id="CHEBI:29035"/>
    </cofactor>
    <text evidence="6">Divalent metal cations. Prefers magnesium or manganese.</text>
</comment>
<dbReference type="InterPro" id="IPR023667">
    <property type="entry name" value="NAD_malic_enz_proteobac"/>
</dbReference>
<proteinExistence type="inferred from homology"/>
<comment type="cofactor">
    <cofactor evidence="1">
        <name>Mn(2+)</name>
        <dbReference type="ChEBI" id="CHEBI:29035"/>
    </cofactor>
</comment>
<evidence type="ECO:0000259" key="8">
    <source>
        <dbReference type="SMART" id="SM00919"/>
    </source>
</evidence>
<organism evidence="10 11">
    <name type="scientific">Vibrio antiquarius (strain Ex25)</name>
    <dbReference type="NCBI Taxonomy" id="150340"/>
    <lineage>
        <taxon>Bacteria</taxon>
        <taxon>Pseudomonadati</taxon>
        <taxon>Pseudomonadota</taxon>
        <taxon>Gammaproteobacteria</taxon>
        <taxon>Vibrionales</taxon>
        <taxon>Vibrionaceae</taxon>
        <taxon>Vibrio</taxon>
        <taxon>Vibrio diabolicus subgroup</taxon>
    </lineage>
</organism>
<dbReference type="SUPFAM" id="SSF53223">
    <property type="entry name" value="Aminoacid dehydrogenase-like, N-terminal domain"/>
    <property type="match status" value="1"/>
</dbReference>
<dbReference type="InterPro" id="IPR037062">
    <property type="entry name" value="Malic_N_dom_sf"/>
</dbReference>
<feature type="active site" description="Proton donor" evidence="6">
    <location>
        <position position="112"/>
    </location>
</feature>
<dbReference type="PIRSF" id="PIRSF000106">
    <property type="entry name" value="ME"/>
    <property type="match status" value="1"/>
</dbReference>
<name>A0ABM9WTG4_VIBAE</name>
<dbReference type="PANTHER" id="PTHR23406">
    <property type="entry name" value="MALIC ENZYME-RELATED"/>
    <property type="match status" value="1"/>
</dbReference>
<dbReference type="NCBIfam" id="NF010052">
    <property type="entry name" value="PRK13529.1"/>
    <property type="match status" value="1"/>
</dbReference>
<dbReference type="PROSITE" id="PS00331">
    <property type="entry name" value="MALIC_ENZYMES"/>
    <property type="match status" value="1"/>
</dbReference>
<feature type="binding site" evidence="6">
    <location>
        <position position="278"/>
    </location>
    <ligand>
        <name>a divalent metal cation</name>
        <dbReference type="ChEBI" id="CHEBI:60240"/>
    </ligand>
</feature>